<accession>A0A060RE48</accession>
<dbReference type="EMBL" id="HG934468">
    <property type="protein sequence ID" value="CDN32354.1"/>
    <property type="molecule type" value="Genomic_DNA"/>
</dbReference>
<evidence type="ECO:0000259" key="1">
    <source>
        <dbReference type="Pfam" id="PF03781"/>
    </source>
</evidence>
<keyword evidence="3" id="KW-1185">Reference proteome</keyword>
<dbReference type="eggNOG" id="COG1262">
    <property type="taxonomic scope" value="Bacteria"/>
</dbReference>
<dbReference type="GO" id="GO:0120147">
    <property type="term" value="F:formylglycine-generating oxidase activity"/>
    <property type="evidence" value="ECO:0007669"/>
    <property type="project" value="TreeGrafter"/>
</dbReference>
<dbReference type="Gene3D" id="3.90.1580.10">
    <property type="entry name" value="paralog of FGE (formylglycine-generating enzyme)"/>
    <property type="match status" value="1"/>
</dbReference>
<dbReference type="PANTHER" id="PTHR23150:SF19">
    <property type="entry name" value="FORMYLGLYCINE-GENERATING ENZYME"/>
    <property type="match status" value="1"/>
</dbReference>
<evidence type="ECO:0000313" key="2">
    <source>
        <dbReference type="EMBL" id="CDN32354.1"/>
    </source>
</evidence>
<dbReference type="PANTHER" id="PTHR23150">
    <property type="entry name" value="SULFATASE MODIFYING FACTOR 1, 2"/>
    <property type="match status" value="1"/>
</dbReference>
<dbReference type="HOGENOM" id="CLU_012431_2_1_10"/>
<dbReference type="AlphaFoldDB" id="A0A060RE48"/>
<dbReference type="InterPro" id="IPR005532">
    <property type="entry name" value="SUMF_dom"/>
</dbReference>
<name>A0A060RE48_9BACT</name>
<dbReference type="KEGG" id="rbc:BN938_2282"/>
<dbReference type="SUPFAM" id="SSF56436">
    <property type="entry name" value="C-type lectin-like"/>
    <property type="match status" value="1"/>
</dbReference>
<dbReference type="InterPro" id="IPR016187">
    <property type="entry name" value="CTDL_fold"/>
</dbReference>
<organism evidence="2 3">
    <name type="scientific">Mucinivorans hirudinis</name>
    <dbReference type="NCBI Taxonomy" id="1433126"/>
    <lineage>
        <taxon>Bacteria</taxon>
        <taxon>Pseudomonadati</taxon>
        <taxon>Bacteroidota</taxon>
        <taxon>Bacteroidia</taxon>
        <taxon>Bacteroidales</taxon>
        <taxon>Rikenellaceae</taxon>
        <taxon>Mucinivorans</taxon>
    </lineage>
</organism>
<dbReference type="InterPro" id="IPR051043">
    <property type="entry name" value="Sulfatase_Mod_Factor_Kinase"/>
</dbReference>
<gene>
    <name evidence="2" type="ORF">BN938_2282</name>
</gene>
<dbReference type="OrthoDB" id="9768004at2"/>
<feature type="domain" description="Sulfatase-modifying factor enzyme-like" evidence="1">
    <location>
        <begin position="12"/>
        <end position="283"/>
    </location>
</feature>
<proteinExistence type="predicted"/>
<dbReference type="InterPro" id="IPR042095">
    <property type="entry name" value="SUMF_sf"/>
</dbReference>
<evidence type="ECO:0000313" key="3">
    <source>
        <dbReference type="Proteomes" id="UP000027616"/>
    </source>
</evidence>
<protein>
    <submittedName>
        <fullName evidence="2">Formylglycine-generating sulphatase domain containing protein</fullName>
    </submittedName>
</protein>
<dbReference type="Pfam" id="PF03781">
    <property type="entry name" value="FGE-sulfatase"/>
    <property type="match status" value="1"/>
</dbReference>
<dbReference type="STRING" id="1433126.BN938_2282"/>
<reference evidence="2 3" key="1">
    <citation type="journal article" date="2015" name="Genome Announc.">
        <title>Complete Genome Sequence of the Novel Leech Symbiont Mucinivorans hirudinis M3T.</title>
        <authorList>
            <person name="Nelson M.C."/>
            <person name="Bomar L."/>
            <person name="Graf J."/>
        </authorList>
    </citation>
    <scope>NUCLEOTIDE SEQUENCE [LARGE SCALE GENOMIC DNA]</scope>
    <source>
        <strain evidence="3">M3</strain>
    </source>
</reference>
<sequence length="286" mass="32505">MCAGGIIDKFVTEMLFVEGGSFEMGSDKRIDTMPMREVTLSDYFMSKYPVTQAQWVEVMGYNPSDFDEDGNDVLFVSRDRIEAIGGEFAIELPEETAGSIPIGYVPKDIVDECPVVNVSWGECVEFCNALNKRYGHKPTYVRCGSGFKWMKGRRGFRLPTEAEWEFAARARRRSNGFLYSGSNKIDAVGWTGDNSGEYCHRVGELMPNELGLYDMSGNVYEWCWDRYGLYSERDNINPCGSVRGRNRVLRGGSFAWHEDCCAVFYRLNRAPSTIVDDYGFRLVFSM</sequence>
<dbReference type="Proteomes" id="UP000027616">
    <property type="component" value="Chromosome I"/>
</dbReference>